<gene>
    <name evidence="12" type="ORF">GCM10010196_25150</name>
</gene>
<comment type="caution">
    <text evidence="12">The sequence shown here is derived from an EMBL/GenBank/DDBJ whole genome shotgun (WGS) entry which is preliminary data.</text>
</comment>
<evidence type="ECO:0000256" key="3">
    <source>
        <dbReference type="ARBA" id="ARBA00022475"/>
    </source>
</evidence>
<keyword evidence="7 10" id="KW-0472">Membrane</keyword>
<evidence type="ECO:0000256" key="9">
    <source>
        <dbReference type="SAM" id="MobiDB-lite"/>
    </source>
</evidence>
<dbReference type="PANTHER" id="PTHR32196:SF71">
    <property type="entry name" value="AUTOINDUCER 2 IMPORT SYSTEM PERMEASE PROTEIN LSRD"/>
    <property type="match status" value="1"/>
</dbReference>
<feature type="transmembrane region" description="Helical" evidence="10">
    <location>
        <begin position="233"/>
        <end position="253"/>
    </location>
</feature>
<reference evidence="12" key="2">
    <citation type="submission" date="2020-09" db="EMBL/GenBank/DDBJ databases">
        <authorList>
            <person name="Sun Q."/>
            <person name="Ohkuma M."/>
        </authorList>
    </citation>
    <scope>NUCLEOTIDE SEQUENCE</scope>
    <source>
        <strain evidence="12">JCM 3346</strain>
    </source>
</reference>
<dbReference type="GO" id="GO:0005886">
    <property type="term" value="C:plasma membrane"/>
    <property type="evidence" value="ECO:0007669"/>
    <property type="project" value="UniProtKB-SubCell"/>
</dbReference>
<sequence length="795" mass="84647">MTAATELRPSAGQRLAGLARTLISPRGAVFLLLVLLLVAIAALNPSFAEPSQFIRFVQRVAPVAIVAIGQYFVIVGGEFDLSMGSVVTAQVVIAGNLIGQDESKALPVLALMLGFGAVIGLVNGLIVSFLKVPSFIVTLGMMLALLGAVLYWTGGAATGNPADGFREIGRGGIRGIPVIDILPWSVVILVVVLVLAVWFARRPFGRTIIALGDNPTTARFSGTRSWWVKTSTFMISSLSATVAGVLLVGYAGVHPSVGRGYEFTAITAVVLGGVVLGGGRGWVVAAAAGAFALEALFTLLNFAGVPSTYRDAVQGAIIILAVAYSATTFRARRRGRALEAPAGRPPGAPPPQAAPETSPASGAKTDELPGDARHPCTHSLDAEGRQRNQGRFVMRRRFTVASAMVGAVALMTLAGCTTDPSVTDSSEAPESSEEASVEWFDQALFDKQNAERTVVPEGPEGQPWLQTINAELVDTAQYASTGPKKACFANASISNPWRQTGWITMNQQLKVLQDAGVISEMETRDAQDSDDTQIADIDYFIDEGNCDIFLISPNSTAAMTPAVERACDTGKPVVVFDRGVQTDCPVTFIHPIGGFAWGIDTAEFLIDNLEKGDKVVALRILPGVDVLEQRWAAAEKLFDEAGIEAVDYFTGADPAEIKKIISDELAKGEVQGIWMDAGDGAVAAIEAFEDAGADYPVMTGEDEMSFLRKWKETGLTGLAPVYSNFQWRTPLLAAQKIFAGEQVPVEWVLPQSPITAEEVDQYLALNEGMPDGHYAKFGGEDLPGYPQVWEDRVIP</sequence>
<evidence type="ECO:0000256" key="6">
    <source>
        <dbReference type="ARBA" id="ARBA00022989"/>
    </source>
</evidence>
<dbReference type="InterPro" id="IPR001851">
    <property type="entry name" value="ABC_transp_permease"/>
</dbReference>
<feature type="transmembrane region" description="Helical" evidence="10">
    <location>
        <begin position="135"/>
        <end position="157"/>
    </location>
</feature>
<evidence type="ECO:0000256" key="5">
    <source>
        <dbReference type="ARBA" id="ARBA00022692"/>
    </source>
</evidence>
<evidence type="ECO:0000259" key="11">
    <source>
        <dbReference type="Pfam" id="PF13407"/>
    </source>
</evidence>
<feature type="transmembrane region" description="Helical" evidence="10">
    <location>
        <begin position="27"/>
        <end position="44"/>
    </location>
</feature>
<dbReference type="InterPro" id="IPR028082">
    <property type="entry name" value="Peripla_BP_I"/>
</dbReference>
<feature type="transmembrane region" description="Helical" evidence="10">
    <location>
        <begin position="312"/>
        <end position="329"/>
    </location>
</feature>
<dbReference type="PANTHER" id="PTHR32196">
    <property type="entry name" value="ABC TRANSPORTER PERMEASE PROTEIN YPHD-RELATED-RELATED"/>
    <property type="match status" value="1"/>
</dbReference>
<keyword evidence="5 10" id="KW-0812">Transmembrane</keyword>
<dbReference type="Proteomes" id="UP000610303">
    <property type="component" value="Unassembled WGS sequence"/>
</dbReference>
<dbReference type="SUPFAM" id="SSF53822">
    <property type="entry name" value="Periplasmic binding protein-like I"/>
    <property type="match status" value="1"/>
</dbReference>
<dbReference type="GO" id="GO:0022857">
    <property type="term" value="F:transmembrane transporter activity"/>
    <property type="evidence" value="ECO:0007669"/>
    <property type="project" value="InterPro"/>
</dbReference>
<evidence type="ECO:0000256" key="1">
    <source>
        <dbReference type="ARBA" id="ARBA00004651"/>
    </source>
</evidence>
<dbReference type="AlphaFoldDB" id="A0A918FER2"/>
<protein>
    <recommendedName>
        <fullName evidence="8">Autoinducer 2 import system permease protein LsrD</fullName>
    </recommendedName>
</protein>
<proteinExistence type="predicted"/>
<name>A0A918FER2_AGRME</name>
<evidence type="ECO:0000256" key="4">
    <source>
        <dbReference type="ARBA" id="ARBA00022519"/>
    </source>
</evidence>
<dbReference type="Gene3D" id="3.40.50.2300">
    <property type="match status" value="2"/>
</dbReference>
<keyword evidence="6 10" id="KW-1133">Transmembrane helix</keyword>
<evidence type="ECO:0000256" key="10">
    <source>
        <dbReference type="SAM" id="Phobius"/>
    </source>
</evidence>
<feature type="compositionally biased region" description="Basic and acidic residues" evidence="9">
    <location>
        <begin position="364"/>
        <end position="384"/>
    </location>
</feature>
<dbReference type="Pfam" id="PF02653">
    <property type="entry name" value="BPD_transp_2"/>
    <property type="match status" value="1"/>
</dbReference>
<keyword evidence="2" id="KW-0813">Transport</keyword>
<organism evidence="12 13">
    <name type="scientific">Agromyces mediolanus</name>
    <name type="common">Corynebacterium mediolanum</name>
    <dbReference type="NCBI Taxonomy" id="41986"/>
    <lineage>
        <taxon>Bacteria</taxon>
        <taxon>Bacillati</taxon>
        <taxon>Actinomycetota</taxon>
        <taxon>Actinomycetes</taxon>
        <taxon>Micrococcales</taxon>
        <taxon>Microbacteriaceae</taxon>
        <taxon>Agromyces</taxon>
    </lineage>
</organism>
<accession>A0A918FER2</accession>
<feature type="transmembrane region" description="Helical" evidence="10">
    <location>
        <begin position="178"/>
        <end position="200"/>
    </location>
</feature>
<feature type="transmembrane region" description="Helical" evidence="10">
    <location>
        <begin position="106"/>
        <end position="129"/>
    </location>
</feature>
<dbReference type="EMBL" id="BMRJ01000002">
    <property type="protein sequence ID" value="GGR30076.1"/>
    <property type="molecule type" value="Genomic_DNA"/>
</dbReference>
<dbReference type="InterPro" id="IPR025997">
    <property type="entry name" value="SBP_2_dom"/>
</dbReference>
<feature type="region of interest" description="Disordered" evidence="9">
    <location>
        <begin position="339"/>
        <end position="384"/>
    </location>
</feature>
<feature type="domain" description="Periplasmic binding protein" evidence="11">
    <location>
        <begin position="488"/>
        <end position="711"/>
    </location>
</feature>
<keyword evidence="13" id="KW-1185">Reference proteome</keyword>
<reference evidence="12" key="1">
    <citation type="journal article" date="2014" name="Int. J. Syst. Evol. Microbiol.">
        <title>Complete genome sequence of Corynebacterium casei LMG S-19264T (=DSM 44701T), isolated from a smear-ripened cheese.</title>
        <authorList>
            <consortium name="US DOE Joint Genome Institute (JGI-PGF)"/>
            <person name="Walter F."/>
            <person name="Albersmeier A."/>
            <person name="Kalinowski J."/>
            <person name="Ruckert C."/>
        </authorList>
    </citation>
    <scope>NUCLEOTIDE SEQUENCE</scope>
    <source>
        <strain evidence="12">JCM 3346</strain>
    </source>
</reference>
<feature type="transmembrane region" description="Helical" evidence="10">
    <location>
        <begin position="56"/>
        <end position="75"/>
    </location>
</feature>
<dbReference type="CDD" id="cd06579">
    <property type="entry name" value="TM_PBP1_transp_AraH_like"/>
    <property type="match status" value="1"/>
</dbReference>
<feature type="compositionally biased region" description="Pro residues" evidence="9">
    <location>
        <begin position="343"/>
        <end position="353"/>
    </location>
</feature>
<evidence type="ECO:0000256" key="8">
    <source>
        <dbReference type="ARBA" id="ARBA00039381"/>
    </source>
</evidence>
<evidence type="ECO:0000256" key="2">
    <source>
        <dbReference type="ARBA" id="ARBA00022448"/>
    </source>
</evidence>
<evidence type="ECO:0000256" key="7">
    <source>
        <dbReference type="ARBA" id="ARBA00023136"/>
    </source>
</evidence>
<evidence type="ECO:0000313" key="12">
    <source>
        <dbReference type="EMBL" id="GGR30076.1"/>
    </source>
</evidence>
<evidence type="ECO:0000313" key="13">
    <source>
        <dbReference type="Proteomes" id="UP000610303"/>
    </source>
</evidence>
<keyword evidence="4" id="KW-0997">Cell inner membrane</keyword>
<keyword evidence="3" id="KW-1003">Cell membrane</keyword>
<comment type="subcellular location">
    <subcellularLocation>
        <location evidence="1">Cell membrane</location>
        <topology evidence="1">Multi-pass membrane protein</topology>
    </subcellularLocation>
</comment>
<dbReference type="Pfam" id="PF13407">
    <property type="entry name" value="Peripla_BP_4"/>
    <property type="match status" value="1"/>
</dbReference>